<comment type="caution">
    <text evidence="3">The sequence shown here is derived from an EMBL/GenBank/DDBJ whole genome shotgun (WGS) entry which is preliminary data.</text>
</comment>
<feature type="transmembrane region" description="Helical" evidence="1">
    <location>
        <begin position="69"/>
        <end position="86"/>
    </location>
</feature>
<feature type="domain" description="Acyltransferase 3" evidence="2">
    <location>
        <begin position="1"/>
        <end position="300"/>
    </location>
</feature>
<organism evidence="3 4">
    <name type="scientific">Lactococcus lactis subsp. lactis</name>
    <name type="common">Streptococcus lactis</name>
    <dbReference type="NCBI Taxonomy" id="1360"/>
    <lineage>
        <taxon>Bacteria</taxon>
        <taxon>Bacillati</taxon>
        <taxon>Bacillota</taxon>
        <taxon>Bacilli</taxon>
        <taxon>Lactobacillales</taxon>
        <taxon>Streptococcaceae</taxon>
        <taxon>Lactococcus</taxon>
    </lineage>
</organism>
<feature type="transmembrane region" description="Helical" evidence="1">
    <location>
        <begin position="106"/>
        <end position="126"/>
    </location>
</feature>
<evidence type="ECO:0000313" key="4">
    <source>
        <dbReference type="Proteomes" id="UP000052991"/>
    </source>
</evidence>
<accession>A0A0V8EXR6</accession>
<feature type="transmembrane region" description="Helical" evidence="1">
    <location>
        <begin position="157"/>
        <end position="175"/>
    </location>
</feature>
<evidence type="ECO:0000256" key="1">
    <source>
        <dbReference type="SAM" id="Phobius"/>
    </source>
</evidence>
<protein>
    <submittedName>
        <fullName evidence="3">Putative membrane protein</fullName>
    </submittedName>
</protein>
<feature type="transmembrane region" description="Helical" evidence="1">
    <location>
        <begin position="30"/>
        <end position="49"/>
    </location>
</feature>
<evidence type="ECO:0000259" key="2">
    <source>
        <dbReference type="Pfam" id="PF01757"/>
    </source>
</evidence>
<dbReference type="GO" id="GO:0016747">
    <property type="term" value="F:acyltransferase activity, transferring groups other than amino-acyl groups"/>
    <property type="evidence" value="ECO:0007669"/>
    <property type="project" value="InterPro"/>
</dbReference>
<keyword evidence="1" id="KW-0472">Membrane</keyword>
<dbReference type="PATRIC" id="fig|1360.116.peg.1981"/>
<dbReference type="EMBL" id="LKLW01000003">
    <property type="protein sequence ID" value="KSU30177.1"/>
    <property type="molecule type" value="Genomic_DNA"/>
</dbReference>
<feature type="transmembrane region" description="Helical" evidence="1">
    <location>
        <begin position="284"/>
        <end position="302"/>
    </location>
</feature>
<gene>
    <name evidence="3" type="ORF">N42_0105</name>
</gene>
<feature type="transmembrane region" description="Helical" evidence="1">
    <location>
        <begin position="187"/>
        <end position="207"/>
    </location>
</feature>
<name>A0A0V8EXR6_LACLL</name>
<dbReference type="AlphaFoldDB" id="A0A0V8EXR6"/>
<keyword evidence="1" id="KW-1133">Transmembrane helix</keyword>
<proteinExistence type="predicted"/>
<dbReference type="InterPro" id="IPR002656">
    <property type="entry name" value="Acyl_transf_3_dom"/>
</dbReference>
<reference evidence="4" key="1">
    <citation type="submission" date="2015-10" db="EMBL/GenBank/DDBJ databases">
        <title>Draft Genome Sequences of 11 Lactococcus lactis subspecies cremoris strains.</title>
        <authorList>
            <person name="Wels M."/>
            <person name="Backus L."/>
            <person name="Boekhorst J."/>
            <person name="Dijkstra A."/>
            <person name="Beerthuizen M."/>
            <person name="Kelly W."/>
            <person name="Siezen R."/>
            <person name="Bachmann H."/>
            <person name="Van Hijum S."/>
        </authorList>
    </citation>
    <scope>NUCLEOTIDE SEQUENCE [LARGE SCALE GENOMIC DNA]</scope>
    <source>
        <strain evidence="4">N42</strain>
    </source>
</reference>
<evidence type="ECO:0000313" key="3">
    <source>
        <dbReference type="EMBL" id="KSU30177.1"/>
    </source>
</evidence>
<feature type="transmembrane region" description="Helical" evidence="1">
    <location>
        <begin position="250"/>
        <end position="272"/>
    </location>
</feature>
<dbReference type="Proteomes" id="UP000052991">
    <property type="component" value="Unassembled WGS sequence"/>
</dbReference>
<dbReference type="Pfam" id="PF01757">
    <property type="entry name" value="Acyl_transf_3"/>
    <property type="match status" value="1"/>
</dbReference>
<feature type="transmembrane region" description="Helical" evidence="1">
    <location>
        <begin position="219"/>
        <end position="238"/>
    </location>
</feature>
<sequence length="323" mass="38108">MILLHHCSLRQTFPILTSQSSWLDIFLGRFYMTFGEVGVFLFVMISGYFAKEASRTWAIRQNWKVLSEVLFYSVALMIVFFLIDFQKFFTIKNFIKSIFPFLTNQYWFVTAFVILTFFSPFLYKLLNSLKQSDFVCLLILLAIFGAFFISIDNFSFTNQTQIGWIIFPYCFGVYIKKFKLNITHPFIFLFLTLFLDYAITISLSYFAHNPKKGMAGLQVNGLFPLILSILIFYIFLNLKPFKKSWINKIASTVFAGYLVQSNLFVYSVWKYITYTSSNILKTNIIIIFYVCIFMLIVFLIDMGRQWIFKKLNIIDFINKFLKN</sequence>
<feature type="transmembrane region" description="Helical" evidence="1">
    <location>
        <begin position="133"/>
        <end position="151"/>
    </location>
</feature>
<keyword evidence="1" id="KW-0812">Transmembrane</keyword>